<dbReference type="EMBL" id="MF782455">
    <property type="protein sequence ID" value="ATZ80837.1"/>
    <property type="molecule type" value="Genomic_DNA"/>
</dbReference>
<proteinExistence type="predicted"/>
<accession>A0A2H4UVE7</accession>
<sequence length="175" mass="20934">MQCQYCDCTRNIEIYDGIQLCILCYISSSSSSSSSNIKYINTCIVGHSDYSQNNINKRTNEYYDKNGYIPFPHEIEEDFKIIDINSYFYLLFDTKIKNLKIFFTGEVEKYMENEVEKEFRISKKKPLIIYYKYDRYILSNDENELITKNMNVVKMQNTMLMKDIHDSLTQKYSYL</sequence>
<evidence type="ECO:0000313" key="1">
    <source>
        <dbReference type="EMBL" id="ATZ80837.1"/>
    </source>
</evidence>
<organism evidence="1">
    <name type="scientific">Bodo saltans virus</name>
    <dbReference type="NCBI Taxonomy" id="2024608"/>
    <lineage>
        <taxon>Viruses</taxon>
        <taxon>Varidnaviria</taxon>
        <taxon>Bamfordvirae</taxon>
        <taxon>Nucleocytoviricota</taxon>
        <taxon>Megaviricetes</taxon>
        <taxon>Imitervirales</taxon>
        <taxon>Mimiviridae</taxon>
        <taxon>Klosneuvirinae</taxon>
        <taxon>Theiavirus</taxon>
        <taxon>Theiavirus salishense</taxon>
    </lineage>
</organism>
<evidence type="ECO:0000313" key="2">
    <source>
        <dbReference type="Proteomes" id="UP000240325"/>
    </source>
</evidence>
<keyword evidence="2" id="KW-1185">Reference proteome</keyword>
<name>A0A2H4UVE7_9VIRU</name>
<reference evidence="1" key="1">
    <citation type="journal article" date="2017" name="Elife">
        <title>The kinetoplastid-infecting Bodo saltans virus (BsV), a window into the most abundant giant viruses in the sea.</title>
        <authorList>
            <person name="Deeg C.M."/>
            <person name="Chow C.-E.T."/>
            <person name="Suttle C.A."/>
        </authorList>
    </citation>
    <scope>NUCLEOTIDE SEQUENCE</scope>
    <source>
        <strain evidence="1">NG1</strain>
    </source>
</reference>
<protein>
    <submittedName>
        <fullName evidence="1">Uncharacterized protein</fullName>
    </submittedName>
</protein>
<dbReference type="Proteomes" id="UP000240325">
    <property type="component" value="Segment"/>
</dbReference>
<gene>
    <name evidence="1" type="ORF">BMW23_0791</name>
</gene>